<comment type="caution">
    <text evidence="2">The sequence shown here is derived from an EMBL/GenBank/DDBJ whole genome shotgun (WGS) entry which is preliminary data.</text>
</comment>
<evidence type="ECO:0000313" key="3">
    <source>
        <dbReference type="Proteomes" id="UP001370758"/>
    </source>
</evidence>
<dbReference type="AlphaFoldDB" id="A0AAV9W2U9"/>
<organism evidence="2 3">
    <name type="scientific">Arthrobotrys musiformis</name>
    <dbReference type="NCBI Taxonomy" id="47236"/>
    <lineage>
        <taxon>Eukaryota</taxon>
        <taxon>Fungi</taxon>
        <taxon>Dikarya</taxon>
        <taxon>Ascomycota</taxon>
        <taxon>Pezizomycotina</taxon>
        <taxon>Orbiliomycetes</taxon>
        <taxon>Orbiliales</taxon>
        <taxon>Orbiliaceae</taxon>
        <taxon>Arthrobotrys</taxon>
    </lineage>
</organism>
<sequence length="353" mass="38824">MPRRGLFQAANQFGVFDQATGDNIPPPPPGESEPAPAPAPNPPNLDNLGEILETVMPGAFPQFQEDMARPAPAANPGPQAPLQTVFPPQLPPLVKKQGLFRRLANHMSNRDMVPLDFQAPPTPLMSWTEVRARLGPPPQPPNPAQALYEWDAIRYRIGLRPTFEYVGVQQQQQQQAMLQNQAQMAANMAGQFPPGLQPQIQPVAGAQQPAGAPQYMLIQTPQGPMYIPQPPAPGTHNPLTGRPAENPWSQQDAKGLATTLLLAGVKLTWNAASAMWDAATAAYNQNFEDKMKMRDETNQWINECVRRGSIIPAQRNQLQYPQAGGWPQWGPGYPMQTMPQGPIPQQPLPQRWP</sequence>
<feature type="region of interest" description="Disordered" evidence="1">
    <location>
        <begin position="334"/>
        <end position="353"/>
    </location>
</feature>
<feature type="region of interest" description="Disordered" evidence="1">
    <location>
        <begin position="13"/>
        <end position="48"/>
    </location>
</feature>
<gene>
    <name evidence="2" type="ORF">TWF481_009132</name>
</gene>
<feature type="compositionally biased region" description="Pro residues" evidence="1">
    <location>
        <begin position="341"/>
        <end position="353"/>
    </location>
</feature>
<dbReference type="EMBL" id="JAVHJL010000006">
    <property type="protein sequence ID" value="KAK6501291.1"/>
    <property type="molecule type" value="Genomic_DNA"/>
</dbReference>
<name>A0AAV9W2U9_9PEZI</name>
<protein>
    <submittedName>
        <fullName evidence="2">Uncharacterized protein</fullName>
    </submittedName>
</protein>
<dbReference type="Proteomes" id="UP001370758">
    <property type="component" value="Unassembled WGS sequence"/>
</dbReference>
<evidence type="ECO:0000313" key="2">
    <source>
        <dbReference type="EMBL" id="KAK6501291.1"/>
    </source>
</evidence>
<evidence type="ECO:0000256" key="1">
    <source>
        <dbReference type="SAM" id="MobiDB-lite"/>
    </source>
</evidence>
<keyword evidence="3" id="KW-1185">Reference proteome</keyword>
<accession>A0AAV9W2U9</accession>
<reference evidence="2 3" key="1">
    <citation type="submission" date="2023-08" db="EMBL/GenBank/DDBJ databases">
        <authorList>
            <person name="Palmer J.M."/>
        </authorList>
    </citation>
    <scope>NUCLEOTIDE SEQUENCE [LARGE SCALE GENOMIC DNA]</scope>
    <source>
        <strain evidence="2 3">TWF481</strain>
    </source>
</reference>
<feature type="compositionally biased region" description="Pro residues" evidence="1">
    <location>
        <begin position="24"/>
        <end position="43"/>
    </location>
</feature>
<proteinExistence type="predicted"/>